<dbReference type="Pfam" id="PF13561">
    <property type="entry name" value="adh_short_C2"/>
    <property type="match status" value="1"/>
</dbReference>
<dbReference type="PRINTS" id="PR00081">
    <property type="entry name" value="GDHRDH"/>
</dbReference>
<evidence type="ECO:0000256" key="3">
    <source>
        <dbReference type="ARBA" id="ARBA00023002"/>
    </source>
</evidence>
<proteinExistence type="inferred from homology"/>
<dbReference type="Proteomes" id="UP000612746">
    <property type="component" value="Unassembled WGS sequence"/>
</dbReference>
<dbReference type="PANTHER" id="PTHR48107:SF7">
    <property type="entry name" value="RE15974P"/>
    <property type="match status" value="1"/>
</dbReference>
<evidence type="ECO:0000259" key="4">
    <source>
        <dbReference type="SMART" id="SM00822"/>
    </source>
</evidence>
<dbReference type="EMBL" id="JAEPRA010000003">
    <property type="protein sequence ID" value="KAG2187177.1"/>
    <property type="molecule type" value="Genomic_DNA"/>
</dbReference>
<keyword evidence="2" id="KW-0521">NADP</keyword>
<comment type="similarity">
    <text evidence="1">Belongs to the short-chain dehydrogenases/reductases (SDR) family.</text>
</comment>
<dbReference type="GO" id="GO:0016614">
    <property type="term" value="F:oxidoreductase activity, acting on CH-OH group of donors"/>
    <property type="evidence" value="ECO:0007669"/>
    <property type="project" value="UniProtKB-ARBA"/>
</dbReference>
<reference evidence="5" key="1">
    <citation type="submission" date="2020-12" db="EMBL/GenBank/DDBJ databases">
        <title>Metabolic potential, ecology and presence of endohyphal bacteria is reflected in genomic diversity of Mucoromycotina.</title>
        <authorList>
            <person name="Muszewska A."/>
            <person name="Okrasinska A."/>
            <person name="Steczkiewicz K."/>
            <person name="Drgas O."/>
            <person name="Orlowska M."/>
            <person name="Perlinska-Lenart U."/>
            <person name="Aleksandrzak-Piekarczyk T."/>
            <person name="Szatraj K."/>
            <person name="Zielenkiewicz U."/>
            <person name="Pilsyk S."/>
            <person name="Malc E."/>
            <person name="Mieczkowski P."/>
            <person name="Kruszewska J.S."/>
            <person name="Biernat P."/>
            <person name="Pawlowska J."/>
        </authorList>
    </citation>
    <scope>NUCLEOTIDE SEQUENCE</scope>
    <source>
        <strain evidence="5">WA0000051536</strain>
    </source>
</reference>
<dbReference type="InterPro" id="IPR020904">
    <property type="entry name" value="Sc_DH/Rdtase_CS"/>
</dbReference>
<evidence type="ECO:0000313" key="6">
    <source>
        <dbReference type="Proteomes" id="UP000612746"/>
    </source>
</evidence>
<dbReference type="InterPro" id="IPR002347">
    <property type="entry name" value="SDR_fam"/>
</dbReference>
<organism evidence="5 6">
    <name type="scientific">Umbelopsis vinacea</name>
    <dbReference type="NCBI Taxonomy" id="44442"/>
    <lineage>
        <taxon>Eukaryota</taxon>
        <taxon>Fungi</taxon>
        <taxon>Fungi incertae sedis</taxon>
        <taxon>Mucoromycota</taxon>
        <taxon>Mucoromycotina</taxon>
        <taxon>Umbelopsidomycetes</taxon>
        <taxon>Umbelopsidales</taxon>
        <taxon>Umbelopsidaceae</taxon>
        <taxon>Umbelopsis</taxon>
    </lineage>
</organism>
<evidence type="ECO:0000256" key="2">
    <source>
        <dbReference type="ARBA" id="ARBA00022857"/>
    </source>
</evidence>
<dbReference type="SUPFAM" id="SSF51735">
    <property type="entry name" value="NAD(P)-binding Rossmann-fold domains"/>
    <property type="match status" value="1"/>
</dbReference>
<protein>
    <recommendedName>
        <fullName evidence="4">Ketoreductase domain-containing protein</fullName>
    </recommendedName>
</protein>
<dbReference type="PRINTS" id="PR00080">
    <property type="entry name" value="SDRFAMILY"/>
</dbReference>
<dbReference type="PROSITE" id="PS00061">
    <property type="entry name" value="ADH_SHORT"/>
    <property type="match status" value="1"/>
</dbReference>
<dbReference type="InterPro" id="IPR057326">
    <property type="entry name" value="KR_dom"/>
</dbReference>
<sequence>MSATPLAGKVAIITGSSRSIGAAIAERLSADGANVIINYVNGAAAAEEVAKRINSKGVGRAEIVQADVSSVESTKMLVEKTLQIFNRLDILVLNAGIMERTALSDVTEEHFDRHFDVNVKGPLFLAQAAAPHIQTGGRVVFFSTSLTISTTISPEYLVYVATKGAVEQLTRVLSKDLGQRQITVNTVSPGPTATPLFMEGMNEQRAQFLANLSPMKRLGQSDDISSTVAFLARDDSQWVSGQNIRVNGAFAV</sequence>
<evidence type="ECO:0000313" key="5">
    <source>
        <dbReference type="EMBL" id="KAG2187177.1"/>
    </source>
</evidence>
<keyword evidence="3" id="KW-0560">Oxidoreductase</keyword>
<dbReference type="InterPro" id="IPR036291">
    <property type="entry name" value="NAD(P)-bd_dom_sf"/>
</dbReference>
<accession>A0A8H7UMH4</accession>
<dbReference type="OrthoDB" id="1393670at2759"/>
<dbReference type="FunFam" id="3.40.50.720:FF:000084">
    <property type="entry name" value="Short-chain dehydrogenase reductase"/>
    <property type="match status" value="1"/>
</dbReference>
<gene>
    <name evidence="5" type="ORF">INT44_004849</name>
</gene>
<comment type="caution">
    <text evidence="5">The sequence shown here is derived from an EMBL/GenBank/DDBJ whole genome shotgun (WGS) entry which is preliminary data.</text>
</comment>
<dbReference type="AlphaFoldDB" id="A0A8H7UMH4"/>
<keyword evidence="6" id="KW-1185">Reference proteome</keyword>
<dbReference type="PANTHER" id="PTHR48107">
    <property type="entry name" value="NADPH-DEPENDENT ALDEHYDE REDUCTASE-LIKE PROTEIN, CHLOROPLASTIC-RELATED"/>
    <property type="match status" value="1"/>
</dbReference>
<evidence type="ECO:0000256" key="1">
    <source>
        <dbReference type="ARBA" id="ARBA00006484"/>
    </source>
</evidence>
<name>A0A8H7UMH4_9FUNG</name>
<feature type="domain" description="Ketoreductase" evidence="4">
    <location>
        <begin position="9"/>
        <end position="190"/>
    </location>
</feature>
<dbReference type="Gene3D" id="3.40.50.720">
    <property type="entry name" value="NAD(P)-binding Rossmann-like Domain"/>
    <property type="match status" value="1"/>
</dbReference>
<dbReference type="SMART" id="SM00822">
    <property type="entry name" value="PKS_KR"/>
    <property type="match status" value="1"/>
</dbReference>